<dbReference type="Pfam" id="PF02311">
    <property type="entry name" value="AraC_binding"/>
    <property type="match status" value="1"/>
</dbReference>
<keyword evidence="2" id="KW-0238">DNA-binding</keyword>
<dbReference type="PANTHER" id="PTHR43280:SF28">
    <property type="entry name" value="HTH-TYPE TRANSCRIPTIONAL ACTIVATOR RHAS"/>
    <property type="match status" value="1"/>
</dbReference>
<evidence type="ECO:0000256" key="1">
    <source>
        <dbReference type="ARBA" id="ARBA00023015"/>
    </source>
</evidence>
<evidence type="ECO:0000256" key="3">
    <source>
        <dbReference type="ARBA" id="ARBA00023163"/>
    </source>
</evidence>
<dbReference type="GO" id="GO:0043565">
    <property type="term" value="F:sequence-specific DNA binding"/>
    <property type="evidence" value="ECO:0007669"/>
    <property type="project" value="InterPro"/>
</dbReference>
<dbReference type="Proteomes" id="UP000626844">
    <property type="component" value="Unassembled WGS sequence"/>
</dbReference>
<dbReference type="EMBL" id="JACXAI010000049">
    <property type="protein sequence ID" value="MBD1383271.1"/>
    <property type="molecule type" value="Genomic_DNA"/>
</dbReference>
<organism evidence="5 6">
    <name type="scientific">Metabacillus arenae</name>
    <dbReference type="NCBI Taxonomy" id="2771434"/>
    <lineage>
        <taxon>Bacteria</taxon>
        <taxon>Bacillati</taxon>
        <taxon>Bacillota</taxon>
        <taxon>Bacilli</taxon>
        <taxon>Bacillales</taxon>
        <taxon>Bacillaceae</taxon>
        <taxon>Metabacillus</taxon>
    </lineage>
</organism>
<dbReference type="InterPro" id="IPR037923">
    <property type="entry name" value="HTH-like"/>
</dbReference>
<accession>A0A926NST3</accession>
<dbReference type="SUPFAM" id="SSF46689">
    <property type="entry name" value="Homeodomain-like"/>
    <property type="match status" value="2"/>
</dbReference>
<dbReference type="SUPFAM" id="SSF51215">
    <property type="entry name" value="Regulatory protein AraC"/>
    <property type="match status" value="1"/>
</dbReference>
<evidence type="ECO:0000256" key="2">
    <source>
        <dbReference type="ARBA" id="ARBA00023125"/>
    </source>
</evidence>
<dbReference type="RefSeq" id="WP_191162278.1">
    <property type="nucleotide sequence ID" value="NZ_JACXAI010000049.1"/>
</dbReference>
<reference evidence="5" key="1">
    <citation type="submission" date="2020-09" db="EMBL/GenBank/DDBJ databases">
        <title>A novel bacterium of genus Bacillus, isolated from South China Sea.</title>
        <authorList>
            <person name="Huang H."/>
            <person name="Mo K."/>
            <person name="Hu Y."/>
        </authorList>
    </citation>
    <scope>NUCLEOTIDE SEQUENCE</scope>
    <source>
        <strain evidence="5">IB182487</strain>
    </source>
</reference>
<dbReference type="Gene3D" id="2.60.120.10">
    <property type="entry name" value="Jelly Rolls"/>
    <property type="match status" value="1"/>
</dbReference>
<dbReference type="InterPro" id="IPR014710">
    <property type="entry name" value="RmlC-like_jellyroll"/>
</dbReference>
<dbReference type="InterPro" id="IPR018060">
    <property type="entry name" value="HTH_AraC"/>
</dbReference>
<dbReference type="InterPro" id="IPR003313">
    <property type="entry name" value="AraC-bd"/>
</dbReference>
<evidence type="ECO:0000313" key="5">
    <source>
        <dbReference type="EMBL" id="MBD1383271.1"/>
    </source>
</evidence>
<dbReference type="AlphaFoldDB" id="A0A926NST3"/>
<dbReference type="PRINTS" id="PR00032">
    <property type="entry name" value="HTHARAC"/>
</dbReference>
<dbReference type="Gene3D" id="1.10.10.60">
    <property type="entry name" value="Homeodomain-like"/>
    <property type="match status" value="2"/>
</dbReference>
<dbReference type="SMART" id="SM00342">
    <property type="entry name" value="HTH_ARAC"/>
    <property type="match status" value="1"/>
</dbReference>
<evidence type="ECO:0000313" key="6">
    <source>
        <dbReference type="Proteomes" id="UP000626844"/>
    </source>
</evidence>
<dbReference type="InterPro" id="IPR009057">
    <property type="entry name" value="Homeodomain-like_sf"/>
</dbReference>
<protein>
    <submittedName>
        <fullName evidence="5">Helix-turn-helix domain-containing protein</fullName>
    </submittedName>
</protein>
<sequence length="287" mass="33833">MEQPIRKSFTQNRFFPFEIVYKDTKNPQNELPDHFHEWYEIVYVYKGKGTFFIDQSIQFMNEGDLFILPGNVIHYAIPDKENPVTSTAIFFDPLMVSNQKYSNHYSYLQIFDECVNSKNFRYVLNLEQRNNIVKHLDNLYTEITQKKLGYIQAITIILQSMLLYSSRSILQTPKKGEDSENSLPNWFKKVLDHIELNFTNQVVDLVSLSEYAEISPEHLSRVFKKMTGMNVSEYITSKKILLAKERLIHTNDTVETVAKGCGFNSMPHFHRTFRKYFGMTPSNYRKR</sequence>
<feature type="domain" description="HTH araC/xylS-type" evidence="4">
    <location>
        <begin position="188"/>
        <end position="287"/>
    </location>
</feature>
<name>A0A926NST3_9BACI</name>
<keyword evidence="6" id="KW-1185">Reference proteome</keyword>
<dbReference type="GO" id="GO:0003700">
    <property type="term" value="F:DNA-binding transcription factor activity"/>
    <property type="evidence" value="ECO:0007669"/>
    <property type="project" value="InterPro"/>
</dbReference>
<keyword evidence="3" id="KW-0804">Transcription</keyword>
<dbReference type="Pfam" id="PF12833">
    <property type="entry name" value="HTH_18"/>
    <property type="match status" value="1"/>
</dbReference>
<dbReference type="InterPro" id="IPR020449">
    <property type="entry name" value="Tscrpt_reg_AraC-type_HTH"/>
</dbReference>
<comment type="caution">
    <text evidence="5">The sequence shown here is derived from an EMBL/GenBank/DDBJ whole genome shotgun (WGS) entry which is preliminary data.</text>
</comment>
<keyword evidence="1" id="KW-0805">Transcription regulation</keyword>
<gene>
    <name evidence="5" type="ORF">IC621_24085</name>
</gene>
<evidence type="ECO:0000259" key="4">
    <source>
        <dbReference type="PROSITE" id="PS01124"/>
    </source>
</evidence>
<dbReference type="PANTHER" id="PTHR43280">
    <property type="entry name" value="ARAC-FAMILY TRANSCRIPTIONAL REGULATOR"/>
    <property type="match status" value="1"/>
</dbReference>
<dbReference type="PROSITE" id="PS01124">
    <property type="entry name" value="HTH_ARAC_FAMILY_2"/>
    <property type="match status" value="1"/>
</dbReference>
<proteinExistence type="predicted"/>